<dbReference type="VEuPathDB" id="VectorBase:ISCP_022124"/>
<evidence type="ECO:0000313" key="1">
    <source>
        <dbReference type="EMBL" id="EEC10733.1"/>
    </source>
</evidence>
<dbReference type="EnsemblMetazoa" id="ISCW008260-RA">
    <property type="protein sequence ID" value="ISCW008260-PA"/>
    <property type="gene ID" value="ISCW008260"/>
</dbReference>
<proteinExistence type="predicted"/>
<dbReference type="STRING" id="6945.B7PVW1"/>
<name>B7PVW1_IXOSC</name>
<dbReference type="PaxDb" id="6945-B7PVW1"/>
<dbReference type="VEuPathDB" id="VectorBase:ISCI008260"/>
<evidence type="ECO:0000313" key="2">
    <source>
        <dbReference type="EnsemblMetazoa" id="ISCW008260-PA"/>
    </source>
</evidence>
<dbReference type="VEuPathDB" id="VectorBase:ISCW008260"/>
<dbReference type="AlphaFoldDB" id="B7PVW1"/>
<dbReference type="HOGENOM" id="CLU_1688685_0_0_1"/>
<organism>
    <name type="scientific">Ixodes scapularis</name>
    <name type="common">Black-legged tick</name>
    <name type="synonym">Deer tick</name>
    <dbReference type="NCBI Taxonomy" id="6945"/>
    <lineage>
        <taxon>Eukaryota</taxon>
        <taxon>Metazoa</taxon>
        <taxon>Ecdysozoa</taxon>
        <taxon>Arthropoda</taxon>
        <taxon>Chelicerata</taxon>
        <taxon>Arachnida</taxon>
        <taxon>Acari</taxon>
        <taxon>Parasitiformes</taxon>
        <taxon>Ixodida</taxon>
        <taxon>Ixodoidea</taxon>
        <taxon>Ixodidae</taxon>
        <taxon>Ixodinae</taxon>
        <taxon>Ixodes</taxon>
    </lineage>
</organism>
<dbReference type="EMBL" id="ABJB010896645">
    <property type="status" value="NOT_ANNOTATED_CDS"/>
    <property type="molecule type" value="Genomic_DNA"/>
</dbReference>
<dbReference type="Proteomes" id="UP000001555">
    <property type="component" value="Unassembled WGS sequence"/>
</dbReference>
<dbReference type="InParanoid" id="B7PVW1"/>
<evidence type="ECO:0000313" key="3">
    <source>
        <dbReference type="Proteomes" id="UP000001555"/>
    </source>
</evidence>
<sequence length="156" mass="17590">MILNVSVTRGSMKSELLGSERLKIESRKLPVRRNMSKGISLVNGVADHAVVDGDSMVRQVNLVAAFHDHISCTKSADYIGDSGQEKMTLPCETDHLYANCGESTKSADDMDVERLRAIVLLHTDLIQHQQEQIFKKDRQMRQLRAERDTIKRLVLS</sequence>
<dbReference type="Gene3D" id="1.20.5.170">
    <property type="match status" value="1"/>
</dbReference>
<gene>
    <name evidence="1" type="ORF">IscW_ISCW008260</name>
</gene>
<dbReference type="OrthoDB" id="6022555at2759"/>
<keyword evidence="3" id="KW-1185">Reference proteome</keyword>
<reference evidence="2" key="2">
    <citation type="submission" date="2020-05" db="UniProtKB">
        <authorList>
            <consortium name="EnsemblMetazoa"/>
        </authorList>
    </citation>
    <scope>IDENTIFICATION</scope>
    <source>
        <strain evidence="2">wikel</strain>
    </source>
</reference>
<reference evidence="1 3" key="1">
    <citation type="submission" date="2008-03" db="EMBL/GenBank/DDBJ databases">
        <title>Annotation of Ixodes scapularis.</title>
        <authorList>
            <consortium name="Ixodes scapularis Genome Project Consortium"/>
            <person name="Caler E."/>
            <person name="Hannick L.I."/>
            <person name="Bidwell S."/>
            <person name="Joardar V."/>
            <person name="Thiagarajan M."/>
            <person name="Amedeo P."/>
            <person name="Galinsky K.J."/>
            <person name="Schobel S."/>
            <person name="Inman J."/>
            <person name="Hostetler J."/>
            <person name="Miller J."/>
            <person name="Hammond M."/>
            <person name="Megy K."/>
            <person name="Lawson D."/>
            <person name="Kodira C."/>
            <person name="Sutton G."/>
            <person name="Meyer J."/>
            <person name="Hill C.A."/>
            <person name="Birren B."/>
            <person name="Nene V."/>
            <person name="Collins F."/>
            <person name="Alarcon-Chaidez F."/>
            <person name="Wikel S."/>
            <person name="Strausberg R."/>
        </authorList>
    </citation>
    <scope>NUCLEOTIDE SEQUENCE [LARGE SCALE GENOMIC DNA]</scope>
    <source>
        <strain evidence="3">Wikel</strain>
        <strain evidence="1">Wikel colony</strain>
    </source>
</reference>
<protein>
    <submittedName>
        <fullName evidence="1 2">Uncharacterized protein</fullName>
    </submittedName>
</protein>
<dbReference type="EMBL" id="DS802822">
    <property type="protein sequence ID" value="EEC10733.1"/>
    <property type="molecule type" value="Genomic_DNA"/>
</dbReference>
<accession>B7PVW1</accession>